<organism evidence="3">
    <name type="scientific">Anopheles darlingi</name>
    <name type="common">Mosquito</name>
    <dbReference type="NCBI Taxonomy" id="43151"/>
    <lineage>
        <taxon>Eukaryota</taxon>
        <taxon>Metazoa</taxon>
        <taxon>Ecdysozoa</taxon>
        <taxon>Arthropoda</taxon>
        <taxon>Hexapoda</taxon>
        <taxon>Insecta</taxon>
        <taxon>Pterygota</taxon>
        <taxon>Neoptera</taxon>
        <taxon>Endopterygota</taxon>
        <taxon>Diptera</taxon>
        <taxon>Nematocera</taxon>
        <taxon>Culicoidea</taxon>
        <taxon>Culicidae</taxon>
        <taxon>Anophelinae</taxon>
        <taxon>Anopheles</taxon>
    </lineage>
</organism>
<evidence type="ECO:0000313" key="3">
    <source>
        <dbReference type="EMBL" id="MBW74549.1"/>
    </source>
</evidence>
<evidence type="ECO:0000256" key="2">
    <source>
        <dbReference type="SAM" id="SignalP"/>
    </source>
</evidence>
<keyword evidence="1" id="KW-0812">Transmembrane</keyword>
<protein>
    <recommendedName>
        <fullName evidence="4">Secreted protein</fullName>
    </recommendedName>
</protein>
<sequence length="120" mass="13252">MCRDHLLTTMNVLCVCADDVAAAAASWCCLVHVETVNKQKIEQTVSKIGIRNWFSNLVSIFLSLSLFLSLSMSTLKSITVPTALTDHNHHQLSGDHLIRSHLFVVVTSQSCRSVSRDGLQ</sequence>
<keyword evidence="1" id="KW-0472">Membrane</keyword>
<reference evidence="3" key="1">
    <citation type="submission" date="2018-01" db="EMBL/GenBank/DDBJ databases">
        <title>An insight into the sialome of Amazonian anophelines.</title>
        <authorList>
            <person name="Ribeiro J.M."/>
            <person name="Scarpassa V."/>
            <person name="Calvo E."/>
        </authorList>
    </citation>
    <scope>NUCLEOTIDE SEQUENCE</scope>
</reference>
<keyword evidence="2" id="KW-0732">Signal</keyword>
<accession>A0A2M4DAH8</accession>
<dbReference type="AlphaFoldDB" id="A0A2M4DAH8"/>
<name>A0A2M4DAH8_ANODA</name>
<keyword evidence="1" id="KW-1133">Transmembrane helix</keyword>
<feature type="chain" id="PRO_5014824552" description="Secreted protein" evidence="2">
    <location>
        <begin position="23"/>
        <end position="120"/>
    </location>
</feature>
<dbReference type="EMBL" id="GGFL01010371">
    <property type="protein sequence ID" value="MBW74549.1"/>
    <property type="molecule type" value="Transcribed_RNA"/>
</dbReference>
<feature type="signal peptide" evidence="2">
    <location>
        <begin position="1"/>
        <end position="22"/>
    </location>
</feature>
<proteinExistence type="predicted"/>
<evidence type="ECO:0008006" key="4">
    <source>
        <dbReference type="Google" id="ProtNLM"/>
    </source>
</evidence>
<feature type="transmembrane region" description="Helical" evidence="1">
    <location>
        <begin position="53"/>
        <end position="70"/>
    </location>
</feature>
<evidence type="ECO:0000256" key="1">
    <source>
        <dbReference type="SAM" id="Phobius"/>
    </source>
</evidence>